<feature type="transmembrane region" description="Helical" evidence="8">
    <location>
        <begin position="253"/>
        <end position="271"/>
    </location>
</feature>
<sequence length="272" mass="27996">MSAGELGFGAWVLLAIGAVTVGIGKTAMPGATTVAVAIFASVLPARNSTAVLLVLLLVGDVFALLAYRRHADWPTLLRLAPAVVTGLVVGALFLAFANDGGVRRVIGVILLALIALTLWQRRRGAASIPGERSRHAAGTDADTASRDRSRPVPAARTAATVGYGAAAGFTTMVANAGGPAMSMYFLAARFPVKAFLGTAAWFFAMINVAKLPFAIGIGLLTPAGLLIDLLLVPGVLVGALIGIRAAGRMSQQLFERIVIVLTILGAVYLLVG</sequence>
<feature type="transmembrane region" description="Helical" evidence="8">
    <location>
        <begin position="190"/>
        <end position="209"/>
    </location>
</feature>
<protein>
    <recommendedName>
        <fullName evidence="8">Probable membrane transporter protein</fullName>
    </recommendedName>
</protein>
<evidence type="ECO:0000256" key="1">
    <source>
        <dbReference type="ARBA" id="ARBA00004651"/>
    </source>
</evidence>
<comment type="subcellular location">
    <subcellularLocation>
        <location evidence="1 8">Cell membrane</location>
        <topology evidence="1 8">Multi-pass membrane protein</topology>
    </subcellularLocation>
</comment>
<dbReference type="AlphaFoldDB" id="A0AAU0MG92"/>
<gene>
    <name evidence="10" type="ORF">RYJ27_10965</name>
</gene>
<feature type="transmembrane region" description="Helical" evidence="8">
    <location>
        <begin position="215"/>
        <end position="241"/>
    </location>
</feature>
<keyword evidence="11" id="KW-1185">Reference proteome</keyword>
<dbReference type="InterPro" id="IPR052017">
    <property type="entry name" value="TSUP"/>
</dbReference>
<dbReference type="EMBL" id="CP137080">
    <property type="protein sequence ID" value="WOQ69210.1"/>
    <property type="molecule type" value="Genomic_DNA"/>
</dbReference>
<evidence type="ECO:0000256" key="3">
    <source>
        <dbReference type="ARBA" id="ARBA00022448"/>
    </source>
</evidence>
<dbReference type="GO" id="GO:0005886">
    <property type="term" value="C:plasma membrane"/>
    <property type="evidence" value="ECO:0007669"/>
    <property type="project" value="UniProtKB-SubCell"/>
</dbReference>
<accession>A0AAU0MG92</accession>
<keyword evidence="6 8" id="KW-1133">Transmembrane helix</keyword>
<evidence type="ECO:0000256" key="9">
    <source>
        <dbReference type="SAM" id="MobiDB-lite"/>
    </source>
</evidence>
<reference evidence="10 11" key="1">
    <citation type="submission" date="2023-10" db="EMBL/GenBank/DDBJ databases">
        <title>Y20.</title>
        <authorList>
            <person name="Zhang G."/>
            <person name="Ding Y."/>
        </authorList>
    </citation>
    <scope>NUCLEOTIDE SEQUENCE [LARGE SCALE GENOMIC DNA]</scope>
    <source>
        <strain evidence="10 11">Y20</strain>
    </source>
</reference>
<evidence type="ECO:0000256" key="8">
    <source>
        <dbReference type="RuleBase" id="RU363041"/>
    </source>
</evidence>
<proteinExistence type="inferred from homology"/>
<evidence type="ECO:0000256" key="5">
    <source>
        <dbReference type="ARBA" id="ARBA00022692"/>
    </source>
</evidence>
<feature type="transmembrane region" description="Helical" evidence="8">
    <location>
        <begin position="102"/>
        <end position="119"/>
    </location>
</feature>
<evidence type="ECO:0000313" key="11">
    <source>
        <dbReference type="Proteomes" id="UP001329313"/>
    </source>
</evidence>
<comment type="similarity">
    <text evidence="2 8">Belongs to the 4-toluene sulfonate uptake permease (TSUP) (TC 2.A.102) family.</text>
</comment>
<evidence type="ECO:0000256" key="4">
    <source>
        <dbReference type="ARBA" id="ARBA00022475"/>
    </source>
</evidence>
<evidence type="ECO:0000256" key="7">
    <source>
        <dbReference type="ARBA" id="ARBA00023136"/>
    </source>
</evidence>
<dbReference type="KEGG" id="mliy:RYJ27_10965"/>
<keyword evidence="7 8" id="KW-0472">Membrane</keyword>
<organism evidence="10 11">
    <name type="scientific">Microbacterium limosum</name>
    <dbReference type="NCBI Taxonomy" id="3079935"/>
    <lineage>
        <taxon>Bacteria</taxon>
        <taxon>Bacillati</taxon>
        <taxon>Actinomycetota</taxon>
        <taxon>Actinomycetes</taxon>
        <taxon>Micrococcales</taxon>
        <taxon>Microbacteriaceae</taxon>
        <taxon>Microbacterium</taxon>
    </lineage>
</organism>
<dbReference type="Pfam" id="PF01925">
    <property type="entry name" value="TauE"/>
    <property type="match status" value="1"/>
</dbReference>
<keyword evidence="4 8" id="KW-1003">Cell membrane</keyword>
<dbReference type="InterPro" id="IPR002781">
    <property type="entry name" value="TM_pro_TauE-like"/>
</dbReference>
<dbReference type="Proteomes" id="UP001329313">
    <property type="component" value="Chromosome"/>
</dbReference>
<name>A0AAU0MG92_9MICO</name>
<dbReference type="PANTHER" id="PTHR30269:SF23">
    <property type="entry name" value="MEMBRANE TRANSPORTER PROTEIN YDHB-RELATED"/>
    <property type="match status" value="1"/>
</dbReference>
<dbReference type="RefSeq" id="WP_330170341.1">
    <property type="nucleotide sequence ID" value="NZ_CP137080.1"/>
</dbReference>
<keyword evidence="3" id="KW-0813">Transport</keyword>
<evidence type="ECO:0000313" key="10">
    <source>
        <dbReference type="EMBL" id="WOQ69210.1"/>
    </source>
</evidence>
<dbReference type="PANTHER" id="PTHR30269">
    <property type="entry name" value="TRANSMEMBRANE PROTEIN YFCA"/>
    <property type="match status" value="1"/>
</dbReference>
<evidence type="ECO:0000256" key="2">
    <source>
        <dbReference type="ARBA" id="ARBA00009142"/>
    </source>
</evidence>
<keyword evidence="5 8" id="KW-0812">Transmembrane</keyword>
<evidence type="ECO:0000256" key="6">
    <source>
        <dbReference type="ARBA" id="ARBA00022989"/>
    </source>
</evidence>
<feature type="transmembrane region" description="Helical" evidence="8">
    <location>
        <begin position="79"/>
        <end position="96"/>
    </location>
</feature>
<feature type="region of interest" description="Disordered" evidence="9">
    <location>
        <begin position="129"/>
        <end position="153"/>
    </location>
</feature>
<feature type="transmembrane region" description="Helical" evidence="8">
    <location>
        <begin position="48"/>
        <end position="67"/>
    </location>
</feature>